<proteinExistence type="predicted"/>
<feature type="region of interest" description="Disordered" evidence="1">
    <location>
        <begin position="52"/>
        <end position="100"/>
    </location>
</feature>
<protein>
    <submittedName>
        <fullName evidence="2">Uncharacterized protein</fullName>
    </submittedName>
</protein>
<sequence>MSSGRLAVDLLTSRKEFLHALDNLRSLIVTIERPASGGGGEGRDSRLFHRLESGDDLTGARLPFPPPLPRRRPSHKDGGGGASSSRSGMGGGPARGWRNRPYPCRRLDLAVEQPAAGLSGAAAVSGGGGSGVEALAAAAEETARSAPRSGGTATGGGVWWRGWRRRPAAAFGGGDGDDGEGGKGMASMSARRSGCRDGGGDEFAATAAQATTAGRLRRVSSELDDGDKVREDDEMAAGMEG</sequence>
<feature type="compositionally biased region" description="Low complexity" evidence="1">
    <location>
        <begin position="204"/>
        <end position="213"/>
    </location>
</feature>
<feature type="region of interest" description="Disordered" evidence="1">
    <location>
        <begin position="141"/>
        <end position="241"/>
    </location>
</feature>
<reference evidence="3" key="1">
    <citation type="submission" date="2013-06" db="EMBL/GenBank/DDBJ databases">
        <authorList>
            <person name="Zhao Q."/>
        </authorList>
    </citation>
    <scope>NUCLEOTIDE SEQUENCE</scope>
    <source>
        <strain evidence="3">cv. W1943</strain>
    </source>
</reference>
<evidence type="ECO:0000256" key="1">
    <source>
        <dbReference type="SAM" id="MobiDB-lite"/>
    </source>
</evidence>
<organism evidence="2 3">
    <name type="scientific">Oryza rufipogon</name>
    <name type="common">Brownbeard rice</name>
    <name type="synonym">Asian wild rice</name>
    <dbReference type="NCBI Taxonomy" id="4529"/>
    <lineage>
        <taxon>Eukaryota</taxon>
        <taxon>Viridiplantae</taxon>
        <taxon>Streptophyta</taxon>
        <taxon>Embryophyta</taxon>
        <taxon>Tracheophyta</taxon>
        <taxon>Spermatophyta</taxon>
        <taxon>Magnoliopsida</taxon>
        <taxon>Liliopsida</taxon>
        <taxon>Poales</taxon>
        <taxon>Poaceae</taxon>
        <taxon>BOP clade</taxon>
        <taxon>Oryzoideae</taxon>
        <taxon>Oryzeae</taxon>
        <taxon>Oryzinae</taxon>
        <taxon>Oryza</taxon>
    </lineage>
</organism>
<evidence type="ECO:0000313" key="2">
    <source>
        <dbReference type="EnsemblPlants" id="ORUFI12G03400.1"/>
    </source>
</evidence>
<accession>A0A0E0RDT4</accession>
<evidence type="ECO:0000313" key="3">
    <source>
        <dbReference type="Proteomes" id="UP000008022"/>
    </source>
</evidence>
<dbReference type="HOGENOM" id="CLU_1153291_0_0_1"/>
<keyword evidence="3" id="KW-1185">Reference proteome</keyword>
<name>A0A0E0RDT4_ORYRU</name>
<dbReference type="Gramene" id="ORUFI12G03400.1">
    <property type="protein sequence ID" value="ORUFI12G03400.1"/>
    <property type="gene ID" value="ORUFI12G03400"/>
</dbReference>
<dbReference type="EnsemblPlants" id="ORUFI12G03400.1">
    <property type="protein sequence ID" value="ORUFI12G03400.1"/>
    <property type="gene ID" value="ORUFI12G03400"/>
</dbReference>
<reference evidence="2" key="2">
    <citation type="submission" date="2015-06" db="UniProtKB">
        <authorList>
            <consortium name="EnsemblPlants"/>
        </authorList>
    </citation>
    <scope>IDENTIFICATION</scope>
</reference>
<dbReference type="Proteomes" id="UP000008022">
    <property type="component" value="Unassembled WGS sequence"/>
</dbReference>
<dbReference type="AlphaFoldDB" id="A0A0E0RDT4"/>